<gene>
    <name evidence="2" type="ORF">DEO72_LG8g2277</name>
</gene>
<keyword evidence="3" id="KW-1185">Reference proteome</keyword>
<protein>
    <submittedName>
        <fullName evidence="2">Uncharacterized protein</fullName>
    </submittedName>
</protein>
<dbReference type="AlphaFoldDB" id="A0A4D6MS87"/>
<dbReference type="EMBL" id="CP039352">
    <property type="protein sequence ID" value="QCE04243.1"/>
    <property type="molecule type" value="Genomic_DNA"/>
</dbReference>
<name>A0A4D6MS87_VIGUN</name>
<feature type="region of interest" description="Disordered" evidence="1">
    <location>
        <begin position="1"/>
        <end position="43"/>
    </location>
</feature>
<sequence length="145" mass="16202">MDSLLESAVAAPPRYATTPQRHVTIDASHHRRRRRREPDPPNLLPSRFFYHAHVEPESSPSLSSTALLSLWVTRPRVSPATSPTSKASTSFLSSSCASHTGSWNSHHRASLWRPQLQSELPSLNHLKFNLSTTLPSTILFLLCLD</sequence>
<evidence type="ECO:0000313" key="2">
    <source>
        <dbReference type="EMBL" id="QCE04243.1"/>
    </source>
</evidence>
<dbReference type="Proteomes" id="UP000501690">
    <property type="component" value="Linkage Group LG8"/>
</dbReference>
<organism evidence="2 3">
    <name type="scientific">Vigna unguiculata</name>
    <name type="common">Cowpea</name>
    <dbReference type="NCBI Taxonomy" id="3917"/>
    <lineage>
        <taxon>Eukaryota</taxon>
        <taxon>Viridiplantae</taxon>
        <taxon>Streptophyta</taxon>
        <taxon>Embryophyta</taxon>
        <taxon>Tracheophyta</taxon>
        <taxon>Spermatophyta</taxon>
        <taxon>Magnoliopsida</taxon>
        <taxon>eudicotyledons</taxon>
        <taxon>Gunneridae</taxon>
        <taxon>Pentapetalae</taxon>
        <taxon>rosids</taxon>
        <taxon>fabids</taxon>
        <taxon>Fabales</taxon>
        <taxon>Fabaceae</taxon>
        <taxon>Papilionoideae</taxon>
        <taxon>50 kb inversion clade</taxon>
        <taxon>NPAAA clade</taxon>
        <taxon>indigoferoid/millettioid clade</taxon>
        <taxon>Phaseoleae</taxon>
        <taxon>Vigna</taxon>
    </lineage>
</organism>
<proteinExistence type="predicted"/>
<evidence type="ECO:0000256" key="1">
    <source>
        <dbReference type="SAM" id="MobiDB-lite"/>
    </source>
</evidence>
<reference evidence="2 3" key="1">
    <citation type="submission" date="2019-04" db="EMBL/GenBank/DDBJ databases">
        <title>An improved genome assembly and genetic linkage map for asparagus bean, Vigna unguiculata ssp. sesquipedialis.</title>
        <authorList>
            <person name="Xia Q."/>
            <person name="Zhang R."/>
            <person name="Dong Y."/>
        </authorList>
    </citation>
    <scope>NUCLEOTIDE SEQUENCE [LARGE SCALE GENOMIC DNA]</scope>
    <source>
        <tissue evidence="2">Leaf</tissue>
    </source>
</reference>
<accession>A0A4D6MS87</accession>
<evidence type="ECO:0000313" key="3">
    <source>
        <dbReference type="Proteomes" id="UP000501690"/>
    </source>
</evidence>